<dbReference type="GeneID" id="87828326"/>
<reference evidence="1" key="1">
    <citation type="journal article" date="2023" name="Mol. Phylogenet. Evol.">
        <title>Genome-scale phylogeny and comparative genomics of the fungal order Sordariales.</title>
        <authorList>
            <person name="Hensen N."/>
            <person name="Bonometti L."/>
            <person name="Westerberg I."/>
            <person name="Brannstrom I.O."/>
            <person name="Guillou S."/>
            <person name="Cros-Aarteil S."/>
            <person name="Calhoun S."/>
            <person name="Haridas S."/>
            <person name="Kuo A."/>
            <person name="Mondo S."/>
            <person name="Pangilinan J."/>
            <person name="Riley R."/>
            <person name="LaButti K."/>
            <person name="Andreopoulos B."/>
            <person name="Lipzen A."/>
            <person name="Chen C."/>
            <person name="Yan M."/>
            <person name="Daum C."/>
            <person name="Ng V."/>
            <person name="Clum A."/>
            <person name="Steindorff A."/>
            <person name="Ohm R.A."/>
            <person name="Martin F."/>
            <person name="Silar P."/>
            <person name="Natvig D.O."/>
            <person name="Lalanne C."/>
            <person name="Gautier V."/>
            <person name="Ament-Velasquez S.L."/>
            <person name="Kruys A."/>
            <person name="Hutchinson M.I."/>
            <person name="Powell A.J."/>
            <person name="Barry K."/>
            <person name="Miller A.N."/>
            <person name="Grigoriev I.V."/>
            <person name="Debuchy R."/>
            <person name="Gladieux P."/>
            <person name="Hiltunen Thoren M."/>
            <person name="Johannesson H."/>
        </authorList>
    </citation>
    <scope>NUCLEOTIDE SEQUENCE</scope>
    <source>
        <strain evidence="1">CBS 731.68</strain>
    </source>
</reference>
<dbReference type="EMBL" id="MU853269">
    <property type="protein sequence ID" value="KAK4118403.1"/>
    <property type="molecule type" value="Genomic_DNA"/>
</dbReference>
<proteinExistence type="predicted"/>
<evidence type="ECO:0000313" key="2">
    <source>
        <dbReference type="Proteomes" id="UP001302602"/>
    </source>
</evidence>
<organism evidence="1 2">
    <name type="scientific">Parathielavia appendiculata</name>
    <dbReference type="NCBI Taxonomy" id="2587402"/>
    <lineage>
        <taxon>Eukaryota</taxon>
        <taxon>Fungi</taxon>
        <taxon>Dikarya</taxon>
        <taxon>Ascomycota</taxon>
        <taxon>Pezizomycotina</taxon>
        <taxon>Sordariomycetes</taxon>
        <taxon>Sordariomycetidae</taxon>
        <taxon>Sordariales</taxon>
        <taxon>Chaetomiaceae</taxon>
        <taxon>Parathielavia</taxon>
    </lineage>
</organism>
<dbReference type="RefSeq" id="XP_062642176.1">
    <property type="nucleotide sequence ID" value="XM_062791557.1"/>
</dbReference>
<reference evidence="1" key="2">
    <citation type="submission" date="2023-05" db="EMBL/GenBank/DDBJ databases">
        <authorList>
            <consortium name="Lawrence Berkeley National Laboratory"/>
            <person name="Steindorff A."/>
            <person name="Hensen N."/>
            <person name="Bonometti L."/>
            <person name="Westerberg I."/>
            <person name="Brannstrom I.O."/>
            <person name="Guillou S."/>
            <person name="Cros-Aarteil S."/>
            <person name="Calhoun S."/>
            <person name="Haridas S."/>
            <person name="Kuo A."/>
            <person name="Mondo S."/>
            <person name="Pangilinan J."/>
            <person name="Riley R."/>
            <person name="Labutti K."/>
            <person name="Andreopoulos B."/>
            <person name="Lipzen A."/>
            <person name="Chen C."/>
            <person name="Yanf M."/>
            <person name="Daum C."/>
            <person name="Ng V."/>
            <person name="Clum A."/>
            <person name="Ohm R."/>
            <person name="Martin F."/>
            <person name="Silar P."/>
            <person name="Natvig D."/>
            <person name="Lalanne C."/>
            <person name="Gautier V."/>
            <person name="Ament-Velasquez S.L."/>
            <person name="Kruys A."/>
            <person name="Hutchinson M.I."/>
            <person name="Powell A.J."/>
            <person name="Barry K."/>
            <person name="Miller A.N."/>
            <person name="Grigoriev I.V."/>
            <person name="Debuchy R."/>
            <person name="Gladieux P."/>
            <person name="Thoren M.H."/>
            <person name="Johannesson H."/>
        </authorList>
    </citation>
    <scope>NUCLEOTIDE SEQUENCE</scope>
    <source>
        <strain evidence="1">CBS 731.68</strain>
    </source>
</reference>
<dbReference type="AlphaFoldDB" id="A0AAN6YYM3"/>
<comment type="caution">
    <text evidence="1">The sequence shown here is derived from an EMBL/GenBank/DDBJ whole genome shotgun (WGS) entry which is preliminary data.</text>
</comment>
<protein>
    <submittedName>
        <fullName evidence="1">Uncharacterized protein</fullName>
    </submittedName>
</protein>
<evidence type="ECO:0000313" key="1">
    <source>
        <dbReference type="EMBL" id="KAK4118403.1"/>
    </source>
</evidence>
<keyword evidence="2" id="KW-1185">Reference proteome</keyword>
<gene>
    <name evidence="1" type="ORF">N657DRAFT_638047</name>
</gene>
<name>A0AAN6YYM3_9PEZI</name>
<accession>A0AAN6YYM3</accession>
<dbReference type="Proteomes" id="UP001302602">
    <property type="component" value="Unassembled WGS sequence"/>
</dbReference>
<sequence>MHLVVCKSSRDVGRRGKQISQVTVRICDNRSKHDQTDSMNDNIRQTASHLPIVDGANHAMEPNNMNLDDLNPPELMVYDVIDPSRDFMVTVFIPDGFDNVLVMKGPAAIIDDTMKIMMLYIRCVGAAMVERGRFDFRFPAQGIGGGYCWAQLQL</sequence>